<gene>
    <name evidence="2" type="ORF">AS888_22840</name>
</gene>
<reference evidence="2 3" key="1">
    <citation type="submission" date="2015-11" db="EMBL/GenBank/DDBJ databases">
        <title>Genome Sequence of Bacillus simplex strain VanAntwerpen2.</title>
        <authorList>
            <person name="Couger M.B."/>
        </authorList>
    </citation>
    <scope>NUCLEOTIDE SEQUENCE [LARGE SCALE GENOMIC DNA]</scope>
    <source>
        <strain evidence="2 3">VanAntwerpen02</strain>
    </source>
</reference>
<dbReference type="SMART" id="SM00471">
    <property type="entry name" value="HDc"/>
    <property type="match status" value="1"/>
</dbReference>
<organism evidence="2 3">
    <name type="scientific">Peribacillus simplex</name>
    <dbReference type="NCBI Taxonomy" id="1478"/>
    <lineage>
        <taxon>Bacteria</taxon>
        <taxon>Bacillati</taxon>
        <taxon>Bacillota</taxon>
        <taxon>Bacilli</taxon>
        <taxon>Bacillales</taxon>
        <taxon>Bacillaceae</taxon>
        <taxon>Peribacillus</taxon>
    </lineage>
</organism>
<proteinExistence type="predicted"/>
<keyword evidence="3" id="KW-1185">Reference proteome</keyword>
<dbReference type="InterPro" id="IPR050135">
    <property type="entry name" value="dGTPase-like"/>
</dbReference>
<dbReference type="AlphaFoldDB" id="A0A109MWV3"/>
<dbReference type="Proteomes" id="UP000064189">
    <property type="component" value="Unassembled WGS sequence"/>
</dbReference>
<evidence type="ECO:0000259" key="1">
    <source>
        <dbReference type="SMART" id="SM00471"/>
    </source>
</evidence>
<dbReference type="PANTHER" id="PTHR11373:SF41">
    <property type="entry name" value="METAL-DEPENDENT PHOSPHOHYDROLASE"/>
    <property type="match status" value="1"/>
</dbReference>
<dbReference type="SUPFAM" id="SSF109604">
    <property type="entry name" value="HD-domain/PDEase-like"/>
    <property type="match status" value="1"/>
</dbReference>
<protein>
    <recommendedName>
        <fullName evidence="1">HD/PDEase domain-containing protein</fullName>
    </recommendedName>
</protein>
<dbReference type="InterPro" id="IPR006674">
    <property type="entry name" value="HD_domain"/>
</dbReference>
<dbReference type="GO" id="GO:0008832">
    <property type="term" value="F:dGTPase activity"/>
    <property type="evidence" value="ECO:0007669"/>
    <property type="project" value="TreeGrafter"/>
</dbReference>
<dbReference type="Gene3D" id="1.10.3210.10">
    <property type="entry name" value="Hypothetical protein af1432"/>
    <property type="match status" value="1"/>
</dbReference>
<evidence type="ECO:0000313" key="3">
    <source>
        <dbReference type="Proteomes" id="UP000064189"/>
    </source>
</evidence>
<dbReference type="Pfam" id="PF01966">
    <property type="entry name" value="HD"/>
    <property type="match status" value="1"/>
</dbReference>
<feature type="domain" description="HD/PDEase" evidence="1">
    <location>
        <begin position="45"/>
        <end position="158"/>
    </location>
</feature>
<dbReference type="CDD" id="cd00077">
    <property type="entry name" value="HDc"/>
    <property type="match status" value="1"/>
</dbReference>
<dbReference type="GO" id="GO:0006203">
    <property type="term" value="P:dGTP catabolic process"/>
    <property type="evidence" value="ECO:0007669"/>
    <property type="project" value="TreeGrafter"/>
</dbReference>
<sequence length="329" mass="37993">MIVSDSVYGQYVVEGVLEELMLSKPVQRLKGVHQGGASYLVNEKWNVTRFDHSVGVMLLIMKLGGSLEEQIAGLLHDVSHTAFSHVIDFVLDCEEEDYHEKIYEQIIMNSEIPFILKRYGFQLEAIFDSEWKLLERSAPELCADRVDYTLRDMYHYGNITLESVTDFLEHIIIVDGRMYLDDLEAAEWFVETYYGEVIDFFMDPLNIYGYDALARTLKWALDKKLIGLDDLLGEDEEVMLLLHAIEDDDLKKLLKRIHGNVKLYEVQTDYDLHRKTKVRLIDPSVMHGSQLVRASNLSKKVKTMGNEACEKATRGMYVKVMDPRMNSHP</sequence>
<comment type="caution">
    <text evidence="2">The sequence shown here is derived from an EMBL/GenBank/DDBJ whole genome shotgun (WGS) entry which is preliminary data.</text>
</comment>
<dbReference type="EMBL" id="LNNH01000028">
    <property type="protein sequence ID" value="KWW17431.1"/>
    <property type="molecule type" value="Genomic_DNA"/>
</dbReference>
<dbReference type="InterPro" id="IPR003607">
    <property type="entry name" value="HD/PDEase_dom"/>
</dbReference>
<evidence type="ECO:0000313" key="2">
    <source>
        <dbReference type="EMBL" id="KWW17431.1"/>
    </source>
</evidence>
<dbReference type="PANTHER" id="PTHR11373">
    <property type="entry name" value="DEOXYNUCLEOSIDE TRIPHOSPHATE TRIPHOSPHOHYDROLASE"/>
    <property type="match status" value="1"/>
</dbReference>
<name>A0A109MWV3_9BACI</name>
<dbReference type="FunFam" id="1.10.3210.10:FF:000026">
    <property type="entry name" value="Metal-dependent phosphohydrolase"/>
    <property type="match status" value="1"/>
</dbReference>
<accession>A0A109MWV3</accession>
<dbReference type="RefSeq" id="WP_061142978.1">
    <property type="nucleotide sequence ID" value="NZ_LNNH01000028.1"/>
</dbReference>